<gene>
    <name evidence="1" type="ORF">DR999_PMT07434</name>
</gene>
<evidence type="ECO:0000313" key="1">
    <source>
        <dbReference type="EMBL" id="TFK09625.1"/>
    </source>
</evidence>
<reference evidence="1 2" key="1">
    <citation type="submission" date="2019-04" db="EMBL/GenBank/DDBJ databases">
        <title>Draft genome of the big-headed turtle Platysternon megacephalum.</title>
        <authorList>
            <person name="Gong S."/>
        </authorList>
    </citation>
    <scope>NUCLEOTIDE SEQUENCE [LARGE SCALE GENOMIC DNA]</scope>
    <source>
        <strain evidence="1">DO16091913</strain>
        <tissue evidence="1">Muscle</tissue>
    </source>
</reference>
<name>A0A4D9EKV9_9SAUR</name>
<dbReference type="AlphaFoldDB" id="A0A4D9EKV9"/>
<proteinExistence type="predicted"/>
<comment type="caution">
    <text evidence="1">The sequence shown here is derived from an EMBL/GenBank/DDBJ whole genome shotgun (WGS) entry which is preliminary data.</text>
</comment>
<organism evidence="1 2">
    <name type="scientific">Platysternon megacephalum</name>
    <name type="common">big-headed turtle</name>
    <dbReference type="NCBI Taxonomy" id="55544"/>
    <lineage>
        <taxon>Eukaryota</taxon>
        <taxon>Metazoa</taxon>
        <taxon>Chordata</taxon>
        <taxon>Craniata</taxon>
        <taxon>Vertebrata</taxon>
        <taxon>Euteleostomi</taxon>
        <taxon>Archelosauria</taxon>
        <taxon>Testudinata</taxon>
        <taxon>Testudines</taxon>
        <taxon>Cryptodira</taxon>
        <taxon>Durocryptodira</taxon>
        <taxon>Testudinoidea</taxon>
        <taxon>Platysternidae</taxon>
        <taxon>Platysternon</taxon>
    </lineage>
</organism>
<protein>
    <submittedName>
        <fullName evidence="1">Protein phosphatase 1 regulatory subunit 3E-like</fullName>
    </submittedName>
</protein>
<accession>A0A4D9EKV9</accession>
<reference evidence="1 2" key="2">
    <citation type="submission" date="2019-04" db="EMBL/GenBank/DDBJ databases">
        <title>The genome sequence of big-headed turtle.</title>
        <authorList>
            <person name="Gong S."/>
        </authorList>
    </citation>
    <scope>NUCLEOTIDE SEQUENCE [LARGE SCALE GENOMIC DNA]</scope>
    <source>
        <strain evidence="1">DO16091913</strain>
        <tissue evidence="1">Muscle</tissue>
    </source>
</reference>
<sequence length="109" mass="12276">MLLVYSAEAAGLDEFHQQSLKLEEQHSLDFSDYKWQQSAINSGFHAASHKGLADCIIQGRAAHGGHWLRDDGRLRQHRIIYLMLKRIPVSSPERVAIKASGRTIIILTV</sequence>
<evidence type="ECO:0000313" key="2">
    <source>
        <dbReference type="Proteomes" id="UP000297703"/>
    </source>
</evidence>
<dbReference type="EMBL" id="QXTE01000051">
    <property type="protein sequence ID" value="TFK09625.1"/>
    <property type="molecule type" value="Genomic_DNA"/>
</dbReference>
<dbReference type="Proteomes" id="UP000297703">
    <property type="component" value="Unassembled WGS sequence"/>
</dbReference>
<keyword evidence="2" id="KW-1185">Reference proteome</keyword>